<protein>
    <recommendedName>
        <fullName evidence="2">Bacterial toxin 44 domain-containing protein</fullName>
    </recommendedName>
</protein>
<dbReference type="OrthoDB" id="2161905at2"/>
<dbReference type="Pfam" id="PF15607">
    <property type="entry name" value="Ntox44"/>
    <property type="match status" value="1"/>
</dbReference>
<dbReference type="InterPro" id="IPR028946">
    <property type="entry name" value="Ntox44"/>
</dbReference>
<evidence type="ECO:0000313" key="4">
    <source>
        <dbReference type="Proteomes" id="UP000222564"/>
    </source>
</evidence>
<dbReference type="AlphaFoldDB" id="A0A2C6MIY2"/>
<proteinExistence type="predicted"/>
<organism evidence="3 4">
    <name type="scientific">Desulforamulus profundi</name>
    <dbReference type="NCBI Taxonomy" id="1383067"/>
    <lineage>
        <taxon>Bacteria</taxon>
        <taxon>Bacillati</taxon>
        <taxon>Bacillota</taxon>
        <taxon>Clostridia</taxon>
        <taxon>Eubacteriales</taxon>
        <taxon>Peptococcaceae</taxon>
        <taxon>Desulforamulus</taxon>
    </lineage>
</organism>
<accession>A0A2C6MIY2</accession>
<keyword evidence="4" id="KW-1185">Reference proteome</keyword>
<feature type="domain" description="Bacterial toxin 44" evidence="2">
    <location>
        <begin position="73"/>
        <end position="166"/>
    </location>
</feature>
<gene>
    <name evidence="3" type="ORF">P378_01390</name>
</gene>
<feature type="signal peptide" evidence="1">
    <location>
        <begin position="1"/>
        <end position="25"/>
    </location>
</feature>
<keyword evidence="1" id="KW-0732">Signal</keyword>
<comment type="caution">
    <text evidence="3">The sequence shown here is derived from an EMBL/GenBank/DDBJ whole genome shotgun (WGS) entry which is preliminary data.</text>
</comment>
<reference evidence="3 4" key="1">
    <citation type="submission" date="2013-09" db="EMBL/GenBank/DDBJ databases">
        <title>Biodegradation of hydrocarbons in the deep terrestrial subsurface : characterization of a microbial consortium composed of two Desulfotomaculum species originating from a deep geological formation.</title>
        <authorList>
            <person name="Aullo T."/>
            <person name="Berlendis S."/>
            <person name="Lascourreges J.-F."/>
            <person name="Dessort D."/>
            <person name="Saint-Laurent S."/>
            <person name="Schraauwers B."/>
            <person name="Mas J."/>
            <person name="Magot M."/>
            <person name="Ranchou-Peyruse A."/>
        </authorList>
    </citation>
    <scope>NUCLEOTIDE SEQUENCE [LARGE SCALE GENOMIC DNA]</scope>
    <source>
        <strain evidence="3 4">Bs107</strain>
    </source>
</reference>
<dbReference type="Proteomes" id="UP000222564">
    <property type="component" value="Unassembled WGS sequence"/>
</dbReference>
<feature type="chain" id="PRO_5012338336" description="Bacterial toxin 44 domain-containing protein" evidence="1">
    <location>
        <begin position="26"/>
        <end position="211"/>
    </location>
</feature>
<dbReference type="EMBL" id="AWQQ01000008">
    <property type="protein sequence ID" value="PHJ39785.1"/>
    <property type="molecule type" value="Genomic_DNA"/>
</dbReference>
<name>A0A2C6MIY2_9FIRM</name>
<dbReference type="RefSeq" id="WP_099082003.1">
    <property type="nucleotide sequence ID" value="NZ_AWQQ01000008.1"/>
</dbReference>
<evidence type="ECO:0000313" key="3">
    <source>
        <dbReference type="EMBL" id="PHJ39785.1"/>
    </source>
</evidence>
<sequence length="211" mass="23582">MKRKSLMAIIISSIMLLSYCMNAFAGIVTPQVDYPDITSSFSQKMISNAANIAYYAQVEKGQGTYPLATGEYFASKVKSGGAWDYKRTYGTSSLYYFKGNIKSGEDLGNMHYGYVGRAAGFSSTILKTAAGAYQIYSGTSYIGWYNSYFDDPRDQTQITYGISLWDNNTLRSISMSAESLIATLSDEEKEKIKQQVIEDVKKIKEKQKNKE</sequence>
<evidence type="ECO:0000256" key="1">
    <source>
        <dbReference type="SAM" id="SignalP"/>
    </source>
</evidence>
<evidence type="ECO:0000259" key="2">
    <source>
        <dbReference type="Pfam" id="PF15607"/>
    </source>
</evidence>